<sequence length="240" mass="26597">MEPTILYEDLDYVVLNKPAGLVVHSDGRTKEPTLSDWVMERYPEAEGVGEPIKLSDGTVIPKHGIVHRLDRETSGAIIVARTQHAFELLKQQFQDRVIQKTYRTFVYGEIKREDGIIDRPVGRSTGDFRRWTASGGVRGTVREAVTAYRVLHRGSGFSYVEALPKTGRTHQIRVHMKAIGHPVVGDALYAGERPAGLGFSRTALHALAIDFKTPGGKRVRVEAPLPDDFVGAVAEMEKPC</sequence>
<evidence type="ECO:0000259" key="5">
    <source>
        <dbReference type="Pfam" id="PF00849"/>
    </source>
</evidence>
<comment type="catalytic activity">
    <reaction evidence="4">
        <text>a uridine in RNA = a pseudouridine in RNA</text>
        <dbReference type="Rhea" id="RHEA:48348"/>
        <dbReference type="Rhea" id="RHEA-COMP:12068"/>
        <dbReference type="Rhea" id="RHEA-COMP:12069"/>
        <dbReference type="ChEBI" id="CHEBI:65314"/>
        <dbReference type="ChEBI" id="CHEBI:65315"/>
    </reaction>
</comment>
<dbReference type="EC" id="5.4.99.-" evidence="4"/>
<dbReference type="PROSITE" id="PS01129">
    <property type="entry name" value="PSI_RLU"/>
    <property type="match status" value="1"/>
</dbReference>
<dbReference type="CDD" id="cd02869">
    <property type="entry name" value="PseudoU_synth_RluA_like"/>
    <property type="match status" value="1"/>
</dbReference>
<dbReference type="InterPro" id="IPR020103">
    <property type="entry name" value="PsdUridine_synth_cat_dom_sf"/>
</dbReference>
<dbReference type="GO" id="GO:0000455">
    <property type="term" value="P:enzyme-directed rRNA pseudouridine synthesis"/>
    <property type="evidence" value="ECO:0007669"/>
    <property type="project" value="TreeGrafter"/>
</dbReference>
<gene>
    <name evidence="6" type="ORF">A2591_01555</name>
</gene>
<comment type="caution">
    <text evidence="6">The sequence shown here is derived from an EMBL/GenBank/DDBJ whole genome shotgun (WGS) entry which is preliminary data.</text>
</comment>
<dbReference type="EMBL" id="MHUZ01000010">
    <property type="protein sequence ID" value="OHA86059.1"/>
    <property type="molecule type" value="Genomic_DNA"/>
</dbReference>
<dbReference type="PANTHER" id="PTHR21600:SF44">
    <property type="entry name" value="RIBOSOMAL LARGE SUBUNIT PSEUDOURIDINE SYNTHASE D"/>
    <property type="match status" value="1"/>
</dbReference>
<dbReference type="PANTHER" id="PTHR21600">
    <property type="entry name" value="MITOCHONDRIAL RNA PSEUDOURIDINE SYNTHASE"/>
    <property type="match status" value="1"/>
</dbReference>
<dbReference type="STRING" id="1802730.A2591_01555"/>
<organism evidence="6 7">
    <name type="scientific">Candidatus Yonathbacteria bacterium RIFOXYD1_FULL_52_36</name>
    <dbReference type="NCBI Taxonomy" id="1802730"/>
    <lineage>
        <taxon>Bacteria</taxon>
        <taxon>Candidatus Yonathiibacteriota</taxon>
    </lineage>
</organism>
<dbReference type="InterPro" id="IPR006145">
    <property type="entry name" value="PsdUridine_synth_RsuA/RluA"/>
</dbReference>
<feature type="active site" evidence="3">
    <location>
        <position position="70"/>
    </location>
</feature>
<keyword evidence="2 4" id="KW-0413">Isomerase</keyword>
<dbReference type="GO" id="GO:0009982">
    <property type="term" value="F:pseudouridine synthase activity"/>
    <property type="evidence" value="ECO:0007669"/>
    <property type="project" value="InterPro"/>
</dbReference>
<evidence type="ECO:0000256" key="1">
    <source>
        <dbReference type="ARBA" id="ARBA00010876"/>
    </source>
</evidence>
<dbReference type="InterPro" id="IPR050188">
    <property type="entry name" value="RluA_PseudoU_synthase"/>
</dbReference>
<dbReference type="GO" id="GO:0140098">
    <property type="term" value="F:catalytic activity, acting on RNA"/>
    <property type="evidence" value="ECO:0007669"/>
    <property type="project" value="UniProtKB-ARBA"/>
</dbReference>
<feature type="domain" description="Pseudouridine synthase RsuA/RluA-like" evidence="5">
    <location>
        <begin position="11"/>
        <end position="177"/>
    </location>
</feature>
<comment type="function">
    <text evidence="4">Responsible for synthesis of pseudouridine from uracil.</text>
</comment>
<evidence type="ECO:0000256" key="4">
    <source>
        <dbReference type="RuleBase" id="RU362028"/>
    </source>
</evidence>
<dbReference type="Gene3D" id="3.30.2350.10">
    <property type="entry name" value="Pseudouridine synthase"/>
    <property type="match status" value="1"/>
</dbReference>
<dbReference type="SUPFAM" id="SSF55120">
    <property type="entry name" value="Pseudouridine synthase"/>
    <property type="match status" value="1"/>
</dbReference>
<dbReference type="Proteomes" id="UP000178168">
    <property type="component" value="Unassembled WGS sequence"/>
</dbReference>
<accession>A0A1G2SN57</accession>
<evidence type="ECO:0000313" key="7">
    <source>
        <dbReference type="Proteomes" id="UP000178168"/>
    </source>
</evidence>
<dbReference type="Pfam" id="PF00849">
    <property type="entry name" value="PseudoU_synth_2"/>
    <property type="match status" value="1"/>
</dbReference>
<comment type="similarity">
    <text evidence="1 4">Belongs to the pseudouridine synthase RluA family.</text>
</comment>
<dbReference type="InterPro" id="IPR006225">
    <property type="entry name" value="PsdUridine_synth_RluC/D"/>
</dbReference>
<dbReference type="InterPro" id="IPR006224">
    <property type="entry name" value="PsdUridine_synth_RluA-like_CS"/>
</dbReference>
<evidence type="ECO:0000256" key="2">
    <source>
        <dbReference type="ARBA" id="ARBA00023235"/>
    </source>
</evidence>
<dbReference type="NCBIfam" id="TIGR00005">
    <property type="entry name" value="rluA_subfam"/>
    <property type="match status" value="1"/>
</dbReference>
<protein>
    <recommendedName>
        <fullName evidence="4">Pseudouridine synthase</fullName>
        <ecNumber evidence="4">5.4.99.-</ecNumber>
    </recommendedName>
</protein>
<dbReference type="GO" id="GO:0003723">
    <property type="term" value="F:RNA binding"/>
    <property type="evidence" value="ECO:0007669"/>
    <property type="project" value="InterPro"/>
</dbReference>
<proteinExistence type="inferred from homology"/>
<name>A0A1G2SN57_9BACT</name>
<evidence type="ECO:0000256" key="3">
    <source>
        <dbReference type="PIRSR" id="PIRSR606225-1"/>
    </source>
</evidence>
<evidence type="ECO:0000313" key="6">
    <source>
        <dbReference type="EMBL" id="OHA86059.1"/>
    </source>
</evidence>
<reference evidence="6 7" key="1">
    <citation type="journal article" date="2016" name="Nat. Commun.">
        <title>Thousands of microbial genomes shed light on interconnected biogeochemical processes in an aquifer system.</title>
        <authorList>
            <person name="Anantharaman K."/>
            <person name="Brown C.T."/>
            <person name="Hug L.A."/>
            <person name="Sharon I."/>
            <person name="Castelle C.J."/>
            <person name="Probst A.J."/>
            <person name="Thomas B.C."/>
            <person name="Singh A."/>
            <person name="Wilkins M.J."/>
            <person name="Karaoz U."/>
            <person name="Brodie E.L."/>
            <person name="Williams K.H."/>
            <person name="Hubbard S.S."/>
            <person name="Banfield J.F."/>
        </authorList>
    </citation>
    <scope>NUCLEOTIDE SEQUENCE [LARGE SCALE GENOMIC DNA]</scope>
</reference>
<dbReference type="AlphaFoldDB" id="A0A1G2SN57"/>